<evidence type="ECO:0000256" key="1">
    <source>
        <dbReference type="SAM" id="SignalP"/>
    </source>
</evidence>
<accession>A0A9E4MZK8</accession>
<keyword evidence="1" id="KW-0732">Signal</keyword>
<evidence type="ECO:0000313" key="2">
    <source>
        <dbReference type="EMBL" id="MCG7937865.1"/>
    </source>
</evidence>
<comment type="caution">
    <text evidence="2">The sequence shown here is derived from an EMBL/GenBank/DDBJ whole genome shotgun (WGS) entry which is preliminary data.</text>
</comment>
<organism evidence="2 3">
    <name type="scientific">Candidatus Thiodiazotropha lotti</name>
    <dbReference type="NCBI Taxonomy" id="2792787"/>
    <lineage>
        <taxon>Bacteria</taxon>
        <taxon>Pseudomonadati</taxon>
        <taxon>Pseudomonadota</taxon>
        <taxon>Gammaproteobacteria</taxon>
        <taxon>Chromatiales</taxon>
        <taxon>Sedimenticolaceae</taxon>
        <taxon>Candidatus Thiodiazotropha</taxon>
    </lineage>
</organism>
<protein>
    <submittedName>
        <fullName evidence="2">Uncharacterized protein</fullName>
    </submittedName>
</protein>
<proteinExistence type="predicted"/>
<name>A0A9E4MZK8_9GAMM</name>
<dbReference type="AlphaFoldDB" id="A0A9E4MZK8"/>
<dbReference type="Proteomes" id="UP000886687">
    <property type="component" value="Unassembled WGS sequence"/>
</dbReference>
<gene>
    <name evidence="2" type="ORF">JAZ04_03270</name>
</gene>
<feature type="signal peptide" evidence="1">
    <location>
        <begin position="1"/>
        <end position="27"/>
    </location>
</feature>
<sequence length="173" mass="20234">MVTTDMISRKKVIVFSLMSFLSLTLHSTDNNWLTLESDGVHILKLYGLPKGEFITVNLFLTAVNDEKDAVKLFYAFTDKDKKRLFSIEDQYHVQLTAIQGLSVITTMRRSTNQLGKSILVHYQAFFIESRHQFWYVRTELNDSLNLLMQNYSEILDQAFNIMKIIEIRDEIEQ</sequence>
<dbReference type="EMBL" id="JAEPDI010000001">
    <property type="protein sequence ID" value="MCG7937865.1"/>
    <property type="molecule type" value="Genomic_DNA"/>
</dbReference>
<feature type="chain" id="PRO_5038652631" evidence="1">
    <location>
        <begin position="28"/>
        <end position="173"/>
    </location>
</feature>
<reference evidence="2" key="1">
    <citation type="journal article" date="2021" name="Proc. Natl. Acad. Sci. U.S.A.">
        <title>Global biogeography of chemosynthetic symbionts reveals both localized and globally distributed symbiont groups. .</title>
        <authorList>
            <person name="Osvatic J.T."/>
            <person name="Wilkins L.G.E."/>
            <person name="Leibrecht L."/>
            <person name="Leray M."/>
            <person name="Zauner S."/>
            <person name="Polzin J."/>
            <person name="Camacho Y."/>
            <person name="Gros O."/>
            <person name="van Gils J.A."/>
            <person name="Eisen J.A."/>
            <person name="Petersen J.M."/>
            <person name="Yuen B."/>
        </authorList>
    </citation>
    <scope>NUCLEOTIDE SEQUENCE</scope>
    <source>
        <strain evidence="2">MAGL173</strain>
    </source>
</reference>
<evidence type="ECO:0000313" key="3">
    <source>
        <dbReference type="Proteomes" id="UP000886687"/>
    </source>
</evidence>